<evidence type="ECO:0000256" key="4">
    <source>
        <dbReference type="ARBA" id="ARBA00023163"/>
    </source>
</evidence>
<organism evidence="8 9">
    <name type="scientific">Vitis vinifera</name>
    <name type="common">Grape</name>
    <dbReference type="NCBI Taxonomy" id="29760"/>
    <lineage>
        <taxon>Eukaryota</taxon>
        <taxon>Viridiplantae</taxon>
        <taxon>Streptophyta</taxon>
        <taxon>Embryophyta</taxon>
        <taxon>Tracheophyta</taxon>
        <taxon>Spermatophyta</taxon>
        <taxon>Magnoliopsida</taxon>
        <taxon>eudicotyledons</taxon>
        <taxon>Gunneridae</taxon>
        <taxon>Pentapetalae</taxon>
        <taxon>rosids</taxon>
        <taxon>Vitales</taxon>
        <taxon>Vitaceae</taxon>
        <taxon>Viteae</taxon>
        <taxon>Vitis</taxon>
    </lineage>
</organism>
<comment type="caution">
    <text evidence="8">The sequence shown here is derived from an EMBL/GenBank/DDBJ whole genome shotgun (WGS) entry which is preliminary data.</text>
</comment>
<gene>
    <name evidence="8" type="primary">TCP9_3</name>
    <name evidence="8" type="ORF">CK203_060438</name>
</gene>
<dbReference type="PROSITE" id="PS51369">
    <property type="entry name" value="TCP"/>
    <property type="match status" value="1"/>
</dbReference>
<dbReference type="GO" id="GO:0003677">
    <property type="term" value="F:DNA binding"/>
    <property type="evidence" value="ECO:0007669"/>
    <property type="project" value="UniProtKB-KW"/>
</dbReference>
<sequence length="182" mass="19242">MASPSNPNEESLSFEKPTTLEISADFPAPSDSVSKSSEAEGEQEISRKTKIALPKKRAVDRHVKVEGRGRRIRMSSDSTARLFELTRQLGLKSEGETIRWLLKNAEADIIRATGSGTIPAIATSVGGTLVVPRVTTGEAAATTSNAGSGEGLSESCGLAPISSAAPRGRALILVRIQIQQPF</sequence>
<proteinExistence type="predicted"/>
<evidence type="ECO:0000259" key="7">
    <source>
        <dbReference type="PROSITE" id="PS51369"/>
    </source>
</evidence>
<dbReference type="InterPro" id="IPR005333">
    <property type="entry name" value="Transcription_factor_TCP"/>
</dbReference>
<accession>A0A438FR84</accession>
<evidence type="ECO:0000256" key="6">
    <source>
        <dbReference type="SAM" id="MobiDB-lite"/>
    </source>
</evidence>
<keyword evidence="2" id="KW-0805">Transcription regulation</keyword>
<feature type="domain" description="TCP" evidence="7">
    <location>
        <begin position="58"/>
        <end position="112"/>
    </location>
</feature>
<protein>
    <submittedName>
        <fullName evidence="8">Transcription factor TCP9</fullName>
    </submittedName>
</protein>
<dbReference type="GO" id="GO:0003700">
    <property type="term" value="F:DNA-binding transcription factor activity"/>
    <property type="evidence" value="ECO:0007669"/>
    <property type="project" value="InterPro"/>
</dbReference>
<dbReference type="InterPro" id="IPR017887">
    <property type="entry name" value="TF_TCP_subgr"/>
</dbReference>
<keyword evidence="4" id="KW-0804">Transcription</keyword>
<name>A0A438FR84_VITVI</name>
<dbReference type="EMBL" id="QGNW01000772">
    <property type="protein sequence ID" value="RVW62455.1"/>
    <property type="molecule type" value="Genomic_DNA"/>
</dbReference>
<dbReference type="PANTHER" id="PTHR31072:SF1">
    <property type="entry name" value="TRANSCRIPTION FACTOR TCP9"/>
    <property type="match status" value="1"/>
</dbReference>
<dbReference type="PANTHER" id="PTHR31072">
    <property type="entry name" value="TRANSCRIPTION FACTOR TCP4-RELATED"/>
    <property type="match status" value="1"/>
</dbReference>
<dbReference type="Pfam" id="PF03634">
    <property type="entry name" value="TCP"/>
    <property type="match status" value="1"/>
</dbReference>
<feature type="region of interest" description="Disordered" evidence="6">
    <location>
        <begin position="1"/>
        <end position="48"/>
    </location>
</feature>
<keyword evidence="5" id="KW-0539">Nucleus</keyword>
<comment type="subcellular location">
    <subcellularLocation>
        <location evidence="1">Nucleus</location>
    </subcellularLocation>
</comment>
<dbReference type="AlphaFoldDB" id="A0A438FR84"/>
<feature type="compositionally biased region" description="Polar residues" evidence="6">
    <location>
        <begin position="1"/>
        <end position="11"/>
    </location>
</feature>
<evidence type="ECO:0000256" key="5">
    <source>
        <dbReference type="ARBA" id="ARBA00023242"/>
    </source>
</evidence>
<dbReference type="Proteomes" id="UP000288805">
    <property type="component" value="Unassembled WGS sequence"/>
</dbReference>
<dbReference type="GO" id="GO:0005634">
    <property type="term" value="C:nucleus"/>
    <property type="evidence" value="ECO:0007669"/>
    <property type="project" value="UniProtKB-SubCell"/>
</dbReference>
<reference evidence="8 9" key="1">
    <citation type="journal article" date="2018" name="PLoS Genet.">
        <title>Population sequencing reveals clonal diversity and ancestral inbreeding in the grapevine cultivar Chardonnay.</title>
        <authorList>
            <person name="Roach M.J."/>
            <person name="Johnson D.L."/>
            <person name="Bohlmann J."/>
            <person name="van Vuuren H.J."/>
            <person name="Jones S.J."/>
            <person name="Pretorius I.S."/>
            <person name="Schmidt S.A."/>
            <person name="Borneman A.R."/>
        </authorList>
    </citation>
    <scope>NUCLEOTIDE SEQUENCE [LARGE SCALE GENOMIC DNA]</scope>
    <source>
        <strain evidence="9">cv. Chardonnay</strain>
        <tissue evidence="8">Leaf</tissue>
    </source>
</reference>
<evidence type="ECO:0000256" key="1">
    <source>
        <dbReference type="ARBA" id="ARBA00004123"/>
    </source>
</evidence>
<keyword evidence="3" id="KW-0238">DNA-binding</keyword>
<evidence type="ECO:0000256" key="3">
    <source>
        <dbReference type="ARBA" id="ARBA00023125"/>
    </source>
</evidence>
<evidence type="ECO:0000313" key="8">
    <source>
        <dbReference type="EMBL" id="RVW62455.1"/>
    </source>
</evidence>
<evidence type="ECO:0000256" key="2">
    <source>
        <dbReference type="ARBA" id="ARBA00023015"/>
    </source>
</evidence>
<evidence type="ECO:0000313" key="9">
    <source>
        <dbReference type="Proteomes" id="UP000288805"/>
    </source>
</evidence>